<evidence type="ECO:0000256" key="5">
    <source>
        <dbReference type="ARBA" id="ARBA00022475"/>
    </source>
</evidence>
<keyword evidence="10 13" id="KW-0472">Membrane</keyword>
<dbReference type="RefSeq" id="WP_008869084.1">
    <property type="nucleotide sequence ID" value="NZ_ACJN02000001.1"/>
</dbReference>
<evidence type="ECO:0000256" key="4">
    <source>
        <dbReference type="ARBA" id="ARBA00022448"/>
    </source>
</evidence>
<feature type="region of interest" description="Disordered" evidence="14">
    <location>
        <begin position="227"/>
        <end position="260"/>
    </location>
</feature>
<evidence type="ECO:0000256" key="10">
    <source>
        <dbReference type="ARBA" id="ARBA00023136"/>
    </source>
</evidence>
<dbReference type="GO" id="GO:0009306">
    <property type="term" value="P:protein secretion"/>
    <property type="evidence" value="ECO:0007669"/>
    <property type="project" value="InterPro"/>
</dbReference>
<evidence type="ECO:0000256" key="1">
    <source>
        <dbReference type="ARBA" id="ARBA00004651"/>
    </source>
</evidence>
<evidence type="ECO:0000256" key="9">
    <source>
        <dbReference type="ARBA" id="ARBA00022989"/>
    </source>
</evidence>
<evidence type="ECO:0000256" key="3">
    <source>
        <dbReference type="ARBA" id="ARBA00021622"/>
    </source>
</evidence>
<keyword evidence="16" id="KW-1185">Reference proteome</keyword>
<keyword evidence="11 13" id="KW-1006">Bacterial flagellum protein export</keyword>
<keyword evidence="4 13" id="KW-0813">Transport</keyword>
<evidence type="ECO:0000256" key="13">
    <source>
        <dbReference type="RuleBase" id="RU364091"/>
    </source>
</evidence>
<organism evidence="15 16">
    <name type="scientific">Desulfonatronospira thiodismutans ASO3-1</name>
    <dbReference type="NCBI Taxonomy" id="555779"/>
    <lineage>
        <taxon>Bacteria</taxon>
        <taxon>Pseudomonadati</taxon>
        <taxon>Thermodesulfobacteriota</taxon>
        <taxon>Desulfovibrionia</taxon>
        <taxon>Desulfovibrionales</taxon>
        <taxon>Desulfonatronovibrionaceae</taxon>
        <taxon>Desulfonatronospira</taxon>
    </lineage>
</organism>
<keyword evidence="6 13" id="KW-0812">Transmembrane</keyword>
<accession>D6SMP5</accession>
<dbReference type="NCBIfam" id="TIGR00328">
    <property type="entry name" value="flhB"/>
    <property type="match status" value="1"/>
</dbReference>
<dbReference type="eggNOG" id="COG1377">
    <property type="taxonomic scope" value="Bacteria"/>
</dbReference>
<feature type="transmembrane region" description="Helical" evidence="13">
    <location>
        <begin position="184"/>
        <end position="211"/>
    </location>
</feature>
<dbReference type="Pfam" id="PF01312">
    <property type="entry name" value="Bac_export_2"/>
    <property type="match status" value="1"/>
</dbReference>
<dbReference type="EMBL" id="ACJN02000001">
    <property type="protein sequence ID" value="EFI35956.1"/>
    <property type="molecule type" value="Genomic_DNA"/>
</dbReference>
<gene>
    <name evidence="13" type="primary">flhB</name>
    <name evidence="15" type="ORF">Dthio_PD3398</name>
</gene>
<keyword evidence="5 13" id="KW-1003">Cell membrane</keyword>
<evidence type="ECO:0000313" key="16">
    <source>
        <dbReference type="Proteomes" id="UP000005496"/>
    </source>
</evidence>
<dbReference type="GO" id="GO:0005886">
    <property type="term" value="C:plasma membrane"/>
    <property type="evidence" value="ECO:0007669"/>
    <property type="project" value="UniProtKB-SubCell"/>
</dbReference>
<dbReference type="InterPro" id="IPR006135">
    <property type="entry name" value="T3SS_substrate_exporter"/>
</dbReference>
<dbReference type="PRINTS" id="PR00950">
    <property type="entry name" value="TYPE3IMSPROT"/>
</dbReference>
<keyword evidence="9 13" id="KW-1133">Transmembrane helix</keyword>
<feature type="transmembrane region" description="Helical" evidence="13">
    <location>
        <begin position="92"/>
        <end position="117"/>
    </location>
</feature>
<keyword evidence="7 13" id="KW-1005">Bacterial flagellum biogenesis</keyword>
<dbReference type="InterPro" id="IPR029025">
    <property type="entry name" value="T3SS_substrate_exporter_C"/>
</dbReference>
<evidence type="ECO:0000256" key="2">
    <source>
        <dbReference type="ARBA" id="ARBA00010690"/>
    </source>
</evidence>
<evidence type="ECO:0000313" key="15">
    <source>
        <dbReference type="EMBL" id="EFI35956.1"/>
    </source>
</evidence>
<evidence type="ECO:0000256" key="14">
    <source>
        <dbReference type="SAM" id="MobiDB-lite"/>
    </source>
</evidence>
<dbReference type="OrthoDB" id="9807950at2"/>
<sequence length="359" mass="41100">MPQKDPSKTEDATPKRRKKAREQGNVPKSQEMPKIISLIAGILALRLFFPHIRDTYMEMTEWFMDQAFHYQLNPESLYHLAVFSIQNIASMLLPFMLIVFFVTIVAIYLQVGFLWTFKPLKPKMKIFNVVEGLKKKFLDLNTLVRLVKNVGIASAVATAPYIIITSEFENFLPLFYEDPPFIVAYILNTAFKMAMLAMIPLLIIAIADVAYTRWDYEQNLKMTKDEVKDERKQAEGNPEVKKEQRKKMQSTTQQRMRQEVPKADVVITNPTHLAVAIKYDPVLAPAPMVLAKGANFRAEKIKEIARENNIPIRENKPLAQALYKNVQEGETIPEDMYKAVASILAQLYKFKKQGSPGGQ</sequence>
<dbReference type="PANTHER" id="PTHR30531">
    <property type="entry name" value="FLAGELLAR BIOSYNTHETIC PROTEIN FLHB"/>
    <property type="match status" value="1"/>
</dbReference>
<keyword evidence="8 13" id="KW-0653">Protein transport</keyword>
<feature type="region of interest" description="Disordered" evidence="14">
    <location>
        <begin position="1"/>
        <end position="28"/>
    </location>
</feature>
<dbReference type="PANTHER" id="PTHR30531:SF12">
    <property type="entry name" value="FLAGELLAR BIOSYNTHETIC PROTEIN FLHB"/>
    <property type="match status" value="1"/>
</dbReference>
<proteinExistence type="inferred from homology"/>
<feature type="compositionally biased region" description="Basic and acidic residues" evidence="14">
    <location>
        <begin position="1"/>
        <end position="14"/>
    </location>
</feature>
<comment type="similarity">
    <text evidence="2 13">Belongs to the type III secretion exporter family.</text>
</comment>
<evidence type="ECO:0000256" key="7">
    <source>
        <dbReference type="ARBA" id="ARBA00022795"/>
    </source>
</evidence>
<reference evidence="15" key="1">
    <citation type="submission" date="2010-05" db="EMBL/GenBank/DDBJ databases">
        <title>The draft genome of Desulfonatronospira thiodismutans ASO3-1.</title>
        <authorList>
            <consortium name="US DOE Joint Genome Institute (JGI-PGF)"/>
            <person name="Lucas S."/>
            <person name="Copeland A."/>
            <person name="Lapidus A."/>
            <person name="Cheng J.-F."/>
            <person name="Bruce D."/>
            <person name="Goodwin L."/>
            <person name="Pitluck S."/>
            <person name="Chertkov O."/>
            <person name="Brettin T."/>
            <person name="Detter J.C."/>
            <person name="Han C."/>
            <person name="Land M.L."/>
            <person name="Hauser L."/>
            <person name="Kyrpides N."/>
            <person name="Mikhailova N."/>
            <person name="Muyzer G."/>
            <person name="Woyke T."/>
        </authorList>
    </citation>
    <scope>NUCLEOTIDE SEQUENCE [LARGE SCALE GENOMIC DNA]</scope>
    <source>
        <strain evidence="15">ASO3-1</strain>
    </source>
</reference>
<dbReference type="SUPFAM" id="SSF160544">
    <property type="entry name" value="EscU C-terminal domain-like"/>
    <property type="match status" value="1"/>
</dbReference>
<evidence type="ECO:0000256" key="6">
    <source>
        <dbReference type="ARBA" id="ARBA00022692"/>
    </source>
</evidence>
<feature type="compositionally biased region" description="Basic and acidic residues" evidence="14">
    <location>
        <begin position="227"/>
        <end position="242"/>
    </location>
</feature>
<protein>
    <recommendedName>
        <fullName evidence="3 13">Flagellar biosynthetic protein FlhB</fullName>
    </recommendedName>
</protein>
<dbReference type="AlphaFoldDB" id="D6SMP5"/>
<name>D6SMP5_9BACT</name>
<evidence type="ECO:0000256" key="12">
    <source>
        <dbReference type="ARBA" id="ARBA00025078"/>
    </source>
</evidence>
<feature type="transmembrane region" description="Helical" evidence="13">
    <location>
        <begin position="143"/>
        <end position="164"/>
    </location>
</feature>
<dbReference type="GO" id="GO:0044780">
    <property type="term" value="P:bacterial-type flagellum assembly"/>
    <property type="evidence" value="ECO:0007669"/>
    <property type="project" value="InterPro"/>
</dbReference>
<comment type="subcellular location">
    <subcellularLocation>
        <location evidence="1">Cell membrane</location>
        <topology evidence="1">Multi-pass membrane protein</topology>
    </subcellularLocation>
</comment>
<dbReference type="Gene3D" id="3.40.1690.10">
    <property type="entry name" value="secretion proteins EscU"/>
    <property type="match status" value="1"/>
</dbReference>
<feature type="transmembrane region" description="Helical" evidence="13">
    <location>
        <begin position="35"/>
        <end position="52"/>
    </location>
</feature>
<comment type="caution">
    <text evidence="15">The sequence shown here is derived from an EMBL/GenBank/DDBJ whole genome shotgun (WGS) entry which is preliminary data.</text>
</comment>
<evidence type="ECO:0000256" key="11">
    <source>
        <dbReference type="ARBA" id="ARBA00023225"/>
    </source>
</evidence>
<dbReference type="InterPro" id="IPR006136">
    <property type="entry name" value="FlhB"/>
</dbReference>
<evidence type="ECO:0000256" key="8">
    <source>
        <dbReference type="ARBA" id="ARBA00022927"/>
    </source>
</evidence>
<comment type="function">
    <text evidence="12 13">Required for formation of the rod structure in the basal body of the flagellar apparatus. Together with FliI and FliH, may constitute the export apparatus of flagellin.</text>
</comment>
<dbReference type="Proteomes" id="UP000005496">
    <property type="component" value="Unassembled WGS sequence"/>
</dbReference>